<dbReference type="AlphaFoldDB" id="A0A8I2YWI5"/>
<dbReference type="EMBL" id="JAGFBS010000002">
    <property type="protein sequence ID" value="KAG6380724.1"/>
    <property type="molecule type" value="Genomic_DNA"/>
</dbReference>
<dbReference type="FunFam" id="3.30.1330.40:FF:000001">
    <property type="entry name" value="L-PSP family endoribonuclease"/>
    <property type="match status" value="1"/>
</dbReference>
<dbReference type="PANTHER" id="PTHR11803:SF58">
    <property type="entry name" value="PROTEIN HMF1-RELATED"/>
    <property type="match status" value="1"/>
</dbReference>
<dbReference type="GO" id="GO:0019239">
    <property type="term" value="F:deaminase activity"/>
    <property type="evidence" value="ECO:0007669"/>
    <property type="project" value="TreeGrafter"/>
</dbReference>
<gene>
    <name evidence="2" type="ORF">JVT61DRAFT_5102</name>
</gene>
<evidence type="ECO:0000313" key="2">
    <source>
        <dbReference type="EMBL" id="KAG6380724.1"/>
    </source>
</evidence>
<protein>
    <submittedName>
        <fullName evidence="2">Endoribonuclease L-PSP/chorismate mutase-like protein</fullName>
    </submittedName>
</protein>
<sequence>MSTVVTHPSLIPVSTTTAPSAIGPYSQAVKAGDLVFVSGCIPLVPSTAQIVDGGIVPQTQQALANLKAVLEASGSDVGRVVKSTVFLKDMNNFVTVNDVYAKFFGEHKPARSAVEVSRLPKDVLFEIECIARYVRSSSFRAPLFTHLCDSLKN</sequence>
<evidence type="ECO:0000256" key="1">
    <source>
        <dbReference type="ARBA" id="ARBA00010552"/>
    </source>
</evidence>
<name>A0A8I2YWI5_9AGAM</name>
<dbReference type="InterPro" id="IPR035959">
    <property type="entry name" value="RutC-like_sf"/>
</dbReference>
<dbReference type="GO" id="GO:0005829">
    <property type="term" value="C:cytosol"/>
    <property type="evidence" value="ECO:0007669"/>
    <property type="project" value="TreeGrafter"/>
</dbReference>
<reference evidence="2" key="1">
    <citation type="submission" date="2021-03" db="EMBL/GenBank/DDBJ databases">
        <title>Evolutionary innovations through gain and loss of genes in the ectomycorrhizal Boletales.</title>
        <authorList>
            <person name="Wu G."/>
            <person name="Miyauchi S."/>
            <person name="Morin E."/>
            <person name="Yang Z.-L."/>
            <person name="Xu J."/>
            <person name="Martin F.M."/>
        </authorList>
    </citation>
    <scope>NUCLEOTIDE SEQUENCE</scope>
    <source>
        <strain evidence="2">BR01</strain>
    </source>
</reference>
<dbReference type="NCBIfam" id="TIGR00004">
    <property type="entry name" value="Rid family detoxifying hydrolase"/>
    <property type="match status" value="1"/>
</dbReference>
<dbReference type="Proteomes" id="UP000683000">
    <property type="component" value="Unassembled WGS sequence"/>
</dbReference>
<comment type="similarity">
    <text evidence="1">Belongs to the RutC family.</text>
</comment>
<accession>A0A8I2YWI5</accession>
<keyword evidence="3" id="KW-1185">Reference proteome</keyword>
<dbReference type="CDD" id="cd00448">
    <property type="entry name" value="YjgF_YER057c_UK114_family"/>
    <property type="match status" value="1"/>
</dbReference>
<dbReference type="GO" id="GO:0005739">
    <property type="term" value="C:mitochondrion"/>
    <property type="evidence" value="ECO:0007669"/>
    <property type="project" value="TreeGrafter"/>
</dbReference>
<dbReference type="InterPro" id="IPR006056">
    <property type="entry name" value="RidA"/>
</dbReference>
<organism evidence="2 3">
    <name type="scientific">Boletus reticuloceps</name>
    <dbReference type="NCBI Taxonomy" id="495285"/>
    <lineage>
        <taxon>Eukaryota</taxon>
        <taxon>Fungi</taxon>
        <taxon>Dikarya</taxon>
        <taxon>Basidiomycota</taxon>
        <taxon>Agaricomycotina</taxon>
        <taxon>Agaricomycetes</taxon>
        <taxon>Agaricomycetidae</taxon>
        <taxon>Boletales</taxon>
        <taxon>Boletineae</taxon>
        <taxon>Boletaceae</taxon>
        <taxon>Boletoideae</taxon>
        <taxon>Boletus</taxon>
    </lineage>
</organism>
<dbReference type="PANTHER" id="PTHR11803">
    <property type="entry name" value="2-IMINOBUTANOATE/2-IMINOPROPANOATE DEAMINASE RIDA"/>
    <property type="match status" value="1"/>
</dbReference>
<proteinExistence type="inferred from homology"/>
<dbReference type="SUPFAM" id="SSF55298">
    <property type="entry name" value="YjgF-like"/>
    <property type="match status" value="1"/>
</dbReference>
<evidence type="ECO:0000313" key="3">
    <source>
        <dbReference type="Proteomes" id="UP000683000"/>
    </source>
</evidence>
<dbReference type="Pfam" id="PF01042">
    <property type="entry name" value="Ribonuc_L-PSP"/>
    <property type="match status" value="1"/>
</dbReference>
<dbReference type="InterPro" id="IPR006175">
    <property type="entry name" value="YjgF/YER057c/UK114"/>
</dbReference>
<comment type="caution">
    <text evidence="2">The sequence shown here is derived from an EMBL/GenBank/DDBJ whole genome shotgun (WGS) entry which is preliminary data.</text>
</comment>
<dbReference type="Gene3D" id="3.30.1330.40">
    <property type="entry name" value="RutC-like"/>
    <property type="match status" value="1"/>
</dbReference>
<dbReference type="OrthoDB" id="309640at2759"/>